<protein>
    <submittedName>
        <fullName evidence="1">Cysteine-rich CWC family protein</fullName>
    </submittedName>
</protein>
<dbReference type="EMBL" id="JBFRHK010000019">
    <property type="protein sequence ID" value="MEX3747776.1"/>
    <property type="molecule type" value="Genomic_DNA"/>
</dbReference>
<evidence type="ECO:0000313" key="3">
    <source>
        <dbReference type="Proteomes" id="UP001558534"/>
    </source>
</evidence>
<accession>A0ABV3W3K1</accession>
<proteinExistence type="predicted"/>
<dbReference type="Pfam" id="PF14375">
    <property type="entry name" value="Cys_rich_CWC"/>
    <property type="match status" value="1"/>
</dbReference>
<evidence type="ECO:0000313" key="1">
    <source>
        <dbReference type="EMBL" id="MEX3747776.1"/>
    </source>
</evidence>
<dbReference type="EMBL" id="JBFRHK010000021">
    <property type="protein sequence ID" value="MEX3747942.1"/>
    <property type="molecule type" value="Genomic_DNA"/>
</dbReference>
<evidence type="ECO:0000313" key="2">
    <source>
        <dbReference type="EMBL" id="MEX3747942.1"/>
    </source>
</evidence>
<dbReference type="InterPro" id="IPR032720">
    <property type="entry name" value="Cys_rich_CWC"/>
</dbReference>
<comment type="caution">
    <text evidence="1">The sequence shown here is derived from an EMBL/GenBank/DDBJ whole genome shotgun (WGS) entry which is preliminary data.</text>
</comment>
<name>A0ABV3W3K1_9BACI</name>
<organism evidence="1 3">
    <name type="scientific">Lysinibacillus xylanilyticus</name>
    <dbReference type="NCBI Taxonomy" id="582475"/>
    <lineage>
        <taxon>Bacteria</taxon>
        <taxon>Bacillati</taxon>
        <taxon>Bacillota</taxon>
        <taxon>Bacilli</taxon>
        <taxon>Bacillales</taxon>
        <taxon>Bacillaceae</taxon>
        <taxon>Lysinibacillus</taxon>
    </lineage>
</organism>
<sequence>MEGNCCPLCGQENHCGVAKGQNDCWCMTESFPERIFDAVPQEHNKCICQKCLDTYKEE</sequence>
<dbReference type="Proteomes" id="UP001558534">
    <property type="component" value="Unassembled WGS sequence"/>
</dbReference>
<gene>
    <name evidence="1" type="ORF">AB1300_22015</name>
    <name evidence="2" type="ORF">AB1300_22850</name>
</gene>
<dbReference type="RefSeq" id="WP_223554818.1">
    <property type="nucleotide sequence ID" value="NZ_JBFRHK010000019.1"/>
</dbReference>
<keyword evidence="3" id="KW-1185">Reference proteome</keyword>
<reference evidence="1 3" key="1">
    <citation type="submission" date="2024-07" db="EMBL/GenBank/DDBJ databases">
        <title>Characterization of a bacterium isolated from hydrolysated instant sea cucumber by whole-genome sequencing and metabolomics.</title>
        <authorList>
            <person name="Luo X."/>
            <person name="Zhang Z."/>
            <person name="Zheng Z."/>
            <person name="Zhang W."/>
            <person name="Ming T."/>
            <person name="Jiao L."/>
            <person name="Su X."/>
            <person name="Kong F."/>
            <person name="Xu J."/>
        </authorList>
    </citation>
    <scope>NUCLEOTIDE SEQUENCE [LARGE SCALE GENOMIC DNA]</scope>
    <source>
        <strain evidence="1 3">XL-2024</strain>
    </source>
</reference>